<keyword evidence="5 8" id="KW-1133">Transmembrane helix</keyword>
<feature type="transmembrane region" description="Helical" evidence="8">
    <location>
        <begin position="419"/>
        <end position="439"/>
    </location>
</feature>
<feature type="transmembrane region" description="Helical" evidence="8">
    <location>
        <begin position="137"/>
        <end position="159"/>
    </location>
</feature>
<dbReference type="Proteomes" id="UP001201163">
    <property type="component" value="Unassembled WGS sequence"/>
</dbReference>
<comment type="subcellular location">
    <subcellularLocation>
        <location evidence="1">Endomembrane system</location>
        <topology evidence="1">Multi-pass membrane protein</topology>
    </subcellularLocation>
</comment>
<evidence type="ECO:0000256" key="2">
    <source>
        <dbReference type="ARBA" id="ARBA00008170"/>
    </source>
</evidence>
<feature type="transmembrane region" description="Helical" evidence="8">
    <location>
        <begin position="317"/>
        <end position="340"/>
    </location>
</feature>
<organism evidence="10 11">
    <name type="scientific">Lactarius akahatsu</name>
    <dbReference type="NCBI Taxonomy" id="416441"/>
    <lineage>
        <taxon>Eukaryota</taxon>
        <taxon>Fungi</taxon>
        <taxon>Dikarya</taxon>
        <taxon>Basidiomycota</taxon>
        <taxon>Agaricomycotina</taxon>
        <taxon>Agaricomycetes</taxon>
        <taxon>Russulales</taxon>
        <taxon>Russulaceae</taxon>
        <taxon>Lactarius</taxon>
    </lineage>
</organism>
<dbReference type="PANTHER" id="PTHR31503">
    <property type="entry name" value="VACUOLAR CALCIUM ION TRANSPORTER"/>
    <property type="match status" value="1"/>
</dbReference>
<keyword evidence="6" id="KW-0406">Ion transport</keyword>
<evidence type="ECO:0000256" key="4">
    <source>
        <dbReference type="ARBA" id="ARBA00022692"/>
    </source>
</evidence>
<dbReference type="InterPro" id="IPR004713">
    <property type="entry name" value="CaH_exchang"/>
</dbReference>
<feature type="domain" description="Sodium/calcium exchanger membrane region" evidence="9">
    <location>
        <begin position="283"/>
        <end position="432"/>
    </location>
</feature>
<dbReference type="GO" id="GO:0015369">
    <property type="term" value="F:calcium:proton antiporter activity"/>
    <property type="evidence" value="ECO:0007669"/>
    <property type="project" value="TreeGrafter"/>
</dbReference>
<evidence type="ECO:0000313" key="11">
    <source>
        <dbReference type="Proteomes" id="UP001201163"/>
    </source>
</evidence>
<comment type="similarity">
    <text evidence="2">Belongs to the Ca(2+):cation antiporter (CaCA) (TC 2.A.19) family.</text>
</comment>
<dbReference type="AlphaFoldDB" id="A0AAD4LD79"/>
<evidence type="ECO:0000256" key="5">
    <source>
        <dbReference type="ARBA" id="ARBA00022989"/>
    </source>
</evidence>
<feature type="domain" description="Sodium/calcium exchanger membrane region" evidence="9">
    <location>
        <begin position="79"/>
        <end position="238"/>
    </location>
</feature>
<dbReference type="GO" id="GO:0000329">
    <property type="term" value="C:fungal-type vacuole membrane"/>
    <property type="evidence" value="ECO:0007669"/>
    <property type="project" value="TreeGrafter"/>
</dbReference>
<dbReference type="InterPro" id="IPR044880">
    <property type="entry name" value="NCX_ion-bd_dom_sf"/>
</dbReference>
<accession>A0AAD4LD79</accession>
<evidence type="ECO:0000256" key="8">
    <source>
        <dbReference type="SAM" id="Phobius"/>
    </source>
</evidence>
<evidence type="ECO:0000259" key="9">
    <source>
        <dbReference type="Pfam" id="PF01699"/>
    </source>
</evidence>
<dbReference type="Pfam" id="PF01699">
    <property type="entry name" value="Na_Ca_ex"/>
    <property type="match status" value="2"/>
</dbReference>
<dbReference type="GO" id="GO:0012505">
    <property type="term" value="C:endomembrane system"/>
    <property type="evidence" value="ECO:0007669"/>
    <property type="project" value="UniProtKB-SubCell"/>
</dbReference>
<sequence length="466" mass="52299">MSSQGSTPNKELLPQTVSKALPLTSSHPFWQRFSGRNRRKVGWWESAKAIFFVSWINSYLVFIPISWVSHFNEWGHGTTFAFCFLAIVPLQKLFDWGGEQMAMYLGKDLGDLVVVTLNNAVEATLAIILLFRCELKLLQSTITGVVLLHLLLIPGTAFFTGGARIWEQQLHPHRSQLNHTLLTVGVLALTIPAAFFAATDTNNNNGSKNATAITDKVRDDFLRISRGFAVILLVIYVGSRFYLHDPPGANNASTPRHDIPEEVLRREQELEEAEPEVNPWACLILLAITVALMGVTAVFLVDSIEFVRRRVDIEEEWFGIILLPIVSFSADATVAITFFIRQSLKAFFNDKPQRPESLAQARAIDMSIQFLLFWMPFVTLLGWWTNKPMTMLFDVFEVTLLVGACFLVNYVTADAKTNWAEGTILIAFYAMIGLSAWYYPGQNEVRIMDACTSIALALVEGVDDSH</sequence>
<feature type="transmembrane region" description="Helical" evidence="8">
    <location>
        <begin position="112"/>
        <end position="131"/>
    </location>
</feature>
<dbReference type="PANTHER" id="PTHR31503:SF20">
    <property type="entry name" value="CA(2+)_H(+) EXCHANGER, PUTATIVE (EUROFUNG)-RELATED"/>
    <property type="match status" value="1"/>
</dbReference>
<keyword evidence="4 8" id="KW-0812">Transmembrane</keyword>
<gene>
    <name evidence="10" type="ORF">EDB92DRAFT_2016838</name>
</gene>
<dbReference type="Gene3D" id="1.20.1420.30">
    <property type="entry name" value="NCX, central ion-binding region"/>
    <property type="match status" value="1"/>
</dbReference>
<comment type="caution">
    <text evidence="10">The sequence shown here is derived from an EMBL/GenBank/DDBJ whole genome shotgun (WGS) entry which is preliminary data.</text>
</comment>
<keyword evidence="7 8" id="KW-0472">Membrane</keyword>
<evidence type="ECO:0000313" key="10">
    <source>
        <dbReference type="EMBL" id="KAH8987183.1"/>
    </source>
</evidence>
<evidence type="ECO:0000256" key="1">
    <source>
        <dbReference type="ARBA" id="ARBA00004127"/>
    </source>
</evidence>
<feature type="transmembrane region" description="Helical" evidence="8">
    <location>
        <begin position="280"/>
        <end position="301"/>
    </location>
</feature>
<dbReference type="EMBL" id="JAKELL010000049">
    <property type="protein sequence ID" value="KAH8987183.1"/>
    <property type="molecule type" value="Genomic_DNA"/>
</dbReference>
<feature type="transmembrane region" description="Helical" evidence="8">
    <location>
        <begin position="224"/>
        <end position="243"/>
    </location>
</feature>
<evidence type="ECO:0000256" key="3">
    <source>
        <dbReference type="ARBA" id="ARBA00022448"/>
    </source>
</evidence>
<reference evidence="10" key="1">
    <citation type="submission" date="2022-01" db="EMBL/GenBank/DDBJ databases">
        <title>Comparative genomics reveals a dynamic genome evolution in the ectomycorrhizal milk-cap (Lactarius) mushrooms.</title>
        <authorList>
            <consortium name="DOE Joint Genome Institute"/>
            <person name="Lebreton A."/>
            <person name="Tang N."/>
            <person name="Kuo A."/>
            <person name="LaButti K."/>
            <person name="Drula E."/>
            <person name="Barry K."/>
            <person name="Clum A."/>
            <person name="Lipzen A."/>
            <person name="Mousain D."/>
            <person name="Ng V."/>
            <person name="Wang R."/>
            <person name="Wang X."/>
            <person name="Dai Y."/>
            <person name="Henrissat B."/>
            <person name="Grigoriev I.V."/>
            <person name="Guerin-Laguette A."/>
            <person name="Yu F."/>
            <person name="Martin F.M."/>
        </authorList>
    </citation>
    <scope>NUCLEOTIDE SEQUENCE</scope>
    <source>
        <strain evidence="10">QP</strain>
    </source>
</reference>
<keyword evidence="3" id="KW-0813">Transport</keyword>
<name>A0AAD4LD79_9AGAM</name>
<proteinExistence type="inferred from homology"/>
<evidence type="ECO:0000256" key="7">
    <source>
        <dbReference type="ARBA" id="ARBA00023136"/>
    </source>
</evidence>
<feature type="transmembrane region" description="Helical" evidence="8">
    <location>
        <begin position="391"/>
        <end position="412"/>
    </location>
</feature>
<dbReference type="GO" id="GO:0006874">
    <property type="term" value="P:intracellular calcium ion homeostasis"/>
    <property type="evidence" value="ECO:0007669"/>
    <property type="project" value="TreeGrafter"/>
</dbReference>
<keyword evidence="11" id="KW-1185">Reference proteome</keyword>
<feature type="transmembrane region" description="Helical" evidence="8">
    <location>
        <begin position="180"/>
        <end position="198"/>
    </location>
</feature>
<evidence type="ECO:0000256" key="6">
    <source>
        <dbReference type="ARBA" id="ARBA00023065"/>
    </source>
</evidence>
<feature type="transmembrane region" description="Helical" evidence="8">
    <location>
        <begin position="49"/>
        <end position="68"/>
    </location>
</feature>
<feature type="transmembrane region" description="Helical" evidence="8">
    <location>
        <begin position="361"/>
        <end position="385"/>
    </location>
</feature>
<protein>
    <recommendedName>
        <fullName evidence="9">Sodium/calcium exchanger membrane region domain-containing protein</fullName>
    </recommendedName>
</protein>
<dbReference type="InterPro" id="IPR004837">
    <property type="entry name" value="NaCa_Exmemb"/>
</dbReference>